<comment type="caution">
    <text evidence="2">The sequence shown here is derived from an EMBL/GenBank/DDBJ whole genome shotgun (WGS) entry which is preliminary data.</text>
</comment>
<feature type="domain" description="Isochorismatase-like" evidence="1">
    <location>
        <begin position="8"/>
        <end position="154"/>
    </location>
</feature>
<evidence type="ECO:0000313" key="3">
    <source>
        <dbReference type="Proteomes" id="UP000321685"/>
    </source>
</evidence>
<dbReference type="OrthoDB" id="9796958at2"/>
<reference evidence="2 3" key="1">
    <citation type="submission" date="2019-07" db="EMBL/GenBank/DDBJ databases">
        <title>Whole genome shotgun sequence of Pseudonocardia sulfidoxydans NBRC 16205.</title>
        <authorList>
            <person name="Hosoyama A."/>
            <person name="Uohara A."/>
            <person name="Ohji S."/>
            <person name="Ichikawa N."/>
        </authorList>
    </citation>
    <scope>NUCLEOTIDE SEQUENCE [LARGE SCALE GENOMIC DNA]</scope>
    <source>
        <strain evidence="2 3">NBRC 16205</strain>
    </source>
</reference>
<dbReference type="Proteomes" id="UP000321685">
    <property type="component" value="Unassembled WGS sequence"/>
</dbReference>
<keyword evidence="3" id="KW-1185">Reference proteome</keyword>
<gene>
    <name evidence="2" type="ORF">PSU4_36050</name>
</gene>
<dbReference type="AlphaFoldDB" id="A0A511DIL1"/>
<organism evidence="2 3">
    <name type="scientific">Pseudonocardia sulfidoxydans NBRC 16205</name>
    <dbReference type="NCBI Taxonomy" id="1223511"/>
    <lineage>
        <taxon>Bacteria</taxon>
        <taxon>Bacillati</taxon>
        <taxon>Actinomycetota</taxon>
        <taxon>Actinomycetes</taxon>
        <taxon>Pseudonocardiales</taxon>
        <taxon>Pseudonocardiaceae</taxon>
        <taxon>Pseudonocardia</taxon>
    </lineage>
</organism>
<evidence type="ECO:0000313" key="2">
    <source>
        <dbReference type="EMBL" id="GEL24651.1"/>
    </source>
</evidence>
<name>A0A511DIL1_9PSEU</name>
<dbReference type="SUPFAM" id="SSF52499">
    <property type="entry name" value="Isochorismatase-like hydrolases"/>
    <property type="match status" value="1"/>
</dbReference>
<dbReference type="PANTHER" id="PTHR14119:SF3">
    <property type="entry name" value="ISOCHORISMATASE DOMAIN-CONTAINING PROTEIN 2"/>
    <property type="match status" value="1"/>
</dbReference>
<dbReference type="InterPro" id="IPR000868">
    <property type="entry name" value="Isochorismatase-like_dom"/>
</dbReference>
<dbReference type="RefSeq" id="WP_147109768.1">
    <property type="nucleotide sequence ID" value="NZ_BJVJ01000037.1"/>
</dbReference>
<dbReference type="Gene3D" id="3.40.50.850">
    <property type="entry name" value="Isochorismatase-like"/>
    <property type="match status" value="1"/>
</dbReference>
<dbReference type="Pfam" id="PF00857">
    <property type="entry name" value="Isochorismatase"/>
    <property type="match status" value="1"/>
</dbReference>
<dbReference type="InterPro" id="IPR050993">
    <property type="entry name" value="Isochorismatase_domain"/>
</dbReference>
<evidence type="ECO:0000259" key="1">
    <source>
        <dbReference type="Pfam" id="PF00857"/>
    </source>
</evidence>
<dbReference type="EMBL" id="BJVJ01000037">
    <property type="protein sequence ID" value="GEL24651.1"/>
    <property type="molecule type" value="Genomic_DNA"/>
</dbReference>
<sequence>MLLTASRSVLLMIDLQERLMPALHDGDAVVARTALLGEAAAALEVPVAATEQYPQGLGSTVPALAPFPQLVMPKTAFSAVDEPGFDMLLPPGRDEVVVTGAEAHVCVLQTVLGMRERDIRVVLVADAIGSRRESDKEAALARAREHGAEVVTSEMVMFEWMRDSRHPRFRDVSKMLR</sequence>
<dbReference type="InterPro" id="IPR036380">
    <property type="entry name" value="Isochorismatase-like_sf"/>
</dbReference>
<accession>A0A511DIL1</accession>
<proteinExistence type="predicted"/>
<protein>
    <submittedName>
        <fullName evidence="2">Isochorismatase</fullName>
    </submittedName>
</protein>
<dbReference type="PANTHER" id="PTHR14119">
    <property type="entry name" value="HYDROLASE"/>
    <property type="match status" value="1"/>
</dbReference>